<evidence type="ECO:0000256" key="6">
    <source>
        <dbReference type="ARBA" id="ARBA00023186"/>
    </source>
</evidence>
<keyword evidence="5" id="KW-0346">Stress response</keyword>
<comment type="similarity">
    <text evidence="1 7">Belongs to the heat shock protein 70 family.</text>
</comment>
<organism evidence="9 10">
    <name type="scientific">Streptomyces armeniacus</name>
    <dbReference type="NCBI Taxonomy" id="83291"/>
    <lineage>
        <taxon>Bacteria</taxon>
        <taxon>Bacillati</taxon>
        <taxon>Actinomycetota</taxon>
        <taxon>Actinomycetes</taxon>
        <taxon>Kitasatosporales</taxon>
        <taxon>Streptomycetaceae</taxon>
        <taxon>Streptomyces</taxon>
    </lineage>
</organism>
<keyword evidence="6" id="KW-0143">Chaperone</keyword>
<dbReference type="InterPro" id="IPR029047">
    <property type="entry name" value="HSP70_peptide-bd_sf"/>
</dbReference>
<evidence type="ECO:0000256" key="8">
    <source>
        <dbReference type="SAM" id="MobiDB-lite"/>
    </source>
</evidence>
<reference evidence="9 10" key="1">
    <citation type="submission" date="2018-07" db="EMBL/GenBank/DDBJ databases">
        <title>Draft genome of the type strain Streptomyces armeniacus ATCC 15676.</title>
        <authorList>
            <person name="Labana P."/>
            <person name="Gosse J.T."/>
            <person name="Boddy C.N."/>
        </authorList>
    </citation>
    <scope>NUCLEOTIDE SEQUENCE [LARGE SCALE GENOMIC DNA]</scope>
    <source>
        <strain evidence="9 10">ATCC 15676</strain>
    </source>
</reference>
<feature type="compositionally biased region" description="Basic and acidic residues" evidence="8">
    <location>
        <begin position="543"/>
        <end position="553"/>
    </location>
</feature>
<evidence type="ECO:0000313" key="9">
    <source>
        <dbReference type="EMBL" id="AXK37853.1"/>
    </source>
</evidence>
<dbReference type="FunFam" id="3.90.640.10:FF:000003">
    <property type="entry name" value="Molecular chaperone DnaK"/>
    <property type="match status" value="1"/>
</dbReference>
<dbReference type="PROSITE" id="PS00329">
    <property type="entry name" value="HSP70_2"/>
    <property type="match status" value="1"/>
</dbReference>
<keyword evidence="3 7" id="KW-0547">Nucleotide-binding</keyword>
<evidence type="ECO:0000256" key="5">
    <source>
        <dbReference type="ARBA" id="ARBA00023016"/>
    </source>
</evidence>
<keyword evidence="10" id="KW-1185">Reference proteome</keyword>
<dbReference type="Pfam" id="PF00012">
    <property type="entry name" value="HSP70"/>
    <property type="match status" value="1"/>
</dbReference>
<dbReference type="PRINTS" id="PR00301">
    <property type="entry name" value="HEATSHOCK70"/>
</dbReference>
<dbReference type="Gene3D" id="3.90.640.10">
    <property type="entry name" value="Actin, Chain A, domain 4"/>
    <property type="match status" value="1"/>
</dbReference>
<proteinExistence type="inferred from homology"/>
<keyword evidence="2" id="KW-0597">Phosphoprotein</keyword>
<dbReference type="GO" id="GO:0140662">
    <property type="term" value="F:ATP-dependent protein folding chaperone"/>
    <property type="evidence" value="ECO:0007669"/>
    <property type="project" value="InterPro"/>
</dbReference>
<gene>
    <name evidence="9" type="ORF">DVA86_33235</name>
</gene>
<evidence type="ECO:0000256" key="7">
    <source>
        <dbReference type="RuleBase" id="RU003322"/>
    </source>
</evidence>
<evidence type="ECO:0000256" key="3">
    <source>
        <dbReference type="ARBA" id="ARBA00022741"/>
    </source>
</evidence>
<dbReference type="PROSITE" id="PS00297">
    <property type="entry name" value="HSP70_1"/>
    <property type="match status" value="1"/>
</dbReference>
<dbReference type="GO" id="GO:0005524">
    <property type="term" value="F:ATP binding"/>
    <property type="evidence" value="ECO:0007669"/>
    <property type="project" value="UniProtKB-KW"/>
</dbReference>
<dbReference type="SUPFAM" id="SSF53067">
    <property type="entry name" value="Actin-like ATPase domain"/>
    <property type="match status" value="2"/>
</dbReference>
<dbReference type="AlphaFoldDB" id="A0A345Y1T7"/>
<sequence>MKAIGIDLGTTNCAVTRYDEARATAAVLANGEGETLTPSVVALRRRDGDESLLVGRTAVNFAPRQPQDTILSVKRLMGRDFADQVVAQARSRLNYEIVAGSDDDPRAHVVMGGRTHSPAEISSMILKKLKKDASRSLSEEVTHAVITVPAYFHDSQRAATRDAGTQANLVVKKIIDEPTAAAVAFGLELDQQDRRRVLVYDLGGGTFDISILHTAKDKEGNAHFQVLDYTGDSWLGGDDFDNTIVGRVIEDIKEKCGVDPAADKKFLFLAKNHAEAAKRQLSQLPEADILIPAAFRPDTGGPLVDVEMTVTREEYDAMIEPYVDRTMALVQEALSRQNLSAEDISDVLLVGGSTLTPKVYETVERFFGKAKVRRNINPMECVALGAGILAGTMQGVECPSPKCRKSNEEDATACAACGEGLASARPLDAPVIYEVTGMALGIAAVKGTQQDTFVPIIPRGTPYPLPEPMRRSFHTTDGRFIRVPVYEGDSAVASQNNEQGVVEYELPKQVDVNSRVDVTFNYDADRIVMVRISVPGTDMVKESTLRTDTHRTPPPEPETTADDEAGWREELVRTEAETRRFLQTHEQFIEPAQAMKIRRDLDQAQQALNFSDNAECRRMTNVLSSDLFGSGIASQFLLAERAADGAPPEEARKINEAVGNVRRSYLSGQREAASEQARILKMLIARAFQARDVAEVPDEEAHGGLLRLLDE</sequence>
<protein>
    <submittedName>
        <fullName evidence="9">Hsp70 family protein</fullName>
    </submittedName>
</protein>
<evidence type="ECO:0000256" key="1">
    <source>
        <dbReference type="ARBA" id="ARBA00007381"/>
    </source>
</evidence>
<dbReference type="Gene3D" id="2.60.34.10">
    <property type="entry name" value="Substrate Binding Domain Of DNAk, Chain A, domain 1"/>
    <property type="match status" value="1"/>
</dbReference>
<dbReference type="KEGG" id="sarm:DVA86_33235"/>
<keyword evidence="4 7" id="KW-0067">ATP-binding</keyword>
<accession>A0A345Y1T7</accession>
<dbReference type="SUPFAM" id="SSF100920">
    <property type="entry name" value="Heat shock protein 70kD (HSP70), peptide-binding domain"/>
    <property type="match status" value="1"/>
</dbReference>
<dbReference type="Proteomes" id="UP000254425">
    <property type="component" value="Chromosome"/>
</dbReference>
<dbReference type="InterPro" id="IPR013126">
    <property type="entry name" value="Hsp_70_fam"/>
</dbReference>
<feature type="region of interest" description="Disordered" evidence="8">
    <location>
        <begin position="543"/>
        <end position="564"/>
    </location>
</feature>
<dbReference type="PANTHER" id="PTHR19375">
    <property type="entry name" value="HEAT SHOCK PROTEIN 70KDA"/>
    <property type="match status" value="1"/>
</dbReference>
<dbReference type="InterPro" id="IPR018181">
    <property type="entry name" value="Heat_shock_70_CS"/>
</dbReference>
<dbReference type="RefSeq" id="WP_208883809.1">
    <property type="nucleotide sequence ID" value="NZ_CP031320.1"/>
</dbReference>
<evidence type="ECO:0000256" key="4">
    <source>
        <dbReference type="ARBA" id="ARBA00022840"/>
    </source>
</evidence>
<dbReference type="EMBL" id="CP031320">
    <property type="protein sequence ID" value="AXK37853.1"/>
    <property type="molecule type" value="Genomic_DNA"/>
</dbReference>
<evidence type="ECO:0000256" key="2">
    <source>
        <dbReference type="ARBA" id="ARBA00022553"/>
    </source>
</evidence>
<evidence type="ECO:0000313" key="10">
    <source>
        <dbReference type="Proteomes" id="UP000254425"/>
    </source>
</evidence>
<dbReference type="InterPro" id="IPR043129">
    <property type="entry name" value="ATPase_NBD"/>
</dbReference>
<name>A0A345Y1T7_9ACTN</name>
<dbReference type="Gene3D" id="3.30.420.40">
    <property type="match status" value="2"/>
</dbReference>